<reference evidence="1" key="1">
    <citation type="journal article" date="2021" name="Proc. Natl. Acad. Sci. U.S.A.">
        <title>A Catalog of Tens of Thousands of Viruses from Human Metagenomes Reveals Hidden Associations with Chronic Diseases.</title>
        <authorList>
            <person name="Tisza M.J."/>
            <person name="Buck C.B."/>
        </authorList>
    </citation>
    <scope>NUCLEOTIDE SEQUENCE</scope>
    <source>
        <strain evidence="1">CttDR14</strain>
    </source>
</reference>
<organism evidence="1">
    <name type="scientific">Siphoviridae sp. cttDR14</name>
    <dbReference type="NCBI Taxonomy" id="2826490"/>
    <lineage>
        <taxon>Viruses</taxon>
        <taxon>Duplodnaviria</taxon>
        <taxon>Heunggongvirae</taxon>
        <taxon>Uroviricota</taxon>
        <taxon>Caudoviricetes</taxon>
    </lineage>
</organism>
<name>A0A8S5M218_9CAUD</name>
<dbReference type="InterPro" id="IPR036619">
    <property type="entry name" value="NinB_sf"/>
</dbReference>
<dbReference type="EMBL" id="BK014798">
    <property type="protein sequence ID" value="DAD76282.1"/>
    <property type="molecule type" value="Genomic_DNA"/>
</dbReference>
<protein>
    <submittedName>
        <fullName evidence="1">NinB protein</fullName>
    </submittedName>
</protein>
<sequence length="173" mass="19655">MSRFIAKNVKRLIDENGEIIVQFKALNTTALTAVEEQKDETPLVVDFKKYKSKRSIEQNRLLWALLGKLSEAINGTADTADVWETYSIMLEEVGAKYEILYCIPAAEDMLKTSFRAIRKIAEDEINGRTMNVYQCFYGSSKFDTAEMTKLIDHVVNRLHDLGIHDSEIEVAAS</sequence>
<dbReference type="SUPFAM" id="SSF103370">
    <property type="entry name" value="NinB"/>
    <property type="match status" value="1"/>
</dbReference>
<proteinExistence type="predicted"/>
<evidence type="ECO:0000313" key="1">
    <source>
        <dbReference type="EMBL" id="DAD76282.1"/>
    </source>
</evidence>
<dbReference type="Gene3D" id="1.10.3790.10">
    <property type="entry name" value="NinB"/>
    <property type="match status" value="1"/>
</dbReference>
<accession>A0A8S5M218</accession>